<organism evidence="2 3">
    <name type="scientific">Pseudomonas nitroreducens</name>
    <dbReference type="NCBI Taxonomy" id="46680"/>
    <lineage>
        <taxon>Bacteria</taxon>
        <taxon>Pseudomonadati</taxon>
        <taxon>Pseudomonadota</taxon>
        <taxon>Gammaproteobacteria</taxon>
        <taxon>Pseudomonadales</taxon>
        <taxon>Pseudomonadaceae</taxon>
        <taxon>Pseudomonas</taxon>
    </lineage>
</organism>
<reference evidence="2 3" key="1">
    <citation type="submission" date="2017-06" db="EMBL/GenBank/DDBJ databases">
        <title>Draft genome of Pseudomonas nitroreducens DF05.</title>
        <authorList>
            <person name="Iyer R."/>
        </authorList>
    </citation>
    <scope>NUCLEOTIDE SEQUENCE [LARGE SCALE GENOMIC DNA]</scope>
    <source>
        <strain evidence="2 3">DF05</strain>
    </source>
</reference>
<dbReference type="AlphaFoldDB" id="A0A246F9J8"/>
<name>A0A246F9J8_PSENT</name>
<accession>A0A246F9J8</accession>
<proteinExistence type="predicted"/>
<feature type="chain" id="PRO_5012941746" evidence="1">
    <location>
        <begin position="28"/>
        <end position="257"/>
    </location>
</feature>
<dbReference type="EMBL" id="NJBA01000003">
    <property type="protein sequence ID" value="OWP50969.1"/>
    <property type="molecule type" value="Genomic_DNA"/>
</dbReference>
<evidence type="ECO:0000313" key="2">
    <source>
        <dbReference type="EMBL" id="OWP50969.1"/>
    </source>
</evidence>
<evidence type="ECO:0000313" key="3">
    <source>
        <dbReference type="Proteomes" id="UP000198145"/>
    </source>
</evidence>
<dbReference type="RefSeq" id="WP_088417167.1">
    <property type="nucleotide sequence ID" value="NZ_NJBA01000003.1"/>
</dbReference>
<keyword evidence="1" id="KW-0732">Signal</keyword>
<protein>
    <submittedName>
        <fullName evidence="2">Uncharacterized protein</fullName>
    </submittedName>
</protein>
<sequence>MKSNGRSLLCLFFAALTCTALTSTVQAADTTLPAGEYLAKGGWGTLVIQKAKQGEQAFSLESLGANGHSCSLGGSIRNGEANLHEDWQEGTCNVKFKLQDNSIEVSNDLTENCRSYCGARAGFAGTYLKPAPGCSTDALRQTRNRFKKLYDSKDYAGAERLLAPVLSDCKATLHWLDELATRNDLALTQAKLGQGKACRSTLETMVEDARRYSGTEKDNTAICDSGDRYLPPADCDGYLRQVRAARTNLGWCERAGG</sequence>
<gene>
    <name evidence="2" type="ORF">CEG18_08830</name>
</gene>
<dbReference type="Proteomes" id="UP000198145">
    <property type="component" value="Unassembled WGS sequence"/>
</dbReference>
<comment type="caution">
    <text evidence="2">The sequence shown here is derived from an EMBL/GenBank/DDBJ whole genome shotgun (WGS) entry which is preliminary data.</text>
</comment>
<feature type="signal peptide" evidence="1">
    <location>
        <begin position="1"/>
        <end position="27"/>
    </location>
</feature>
<evidence type="ECO:0000256" key="1">
    <source>
        <dbReference type="SAM" id="SignalP"/>
    </source>
</evidence>